<evidence type="ECO:0000256" key="1">
    <source>
        <dbReference type="PROSITE-ProRule" id="PRU00259"/>
    </source>
</evidence>
<dbReference type="SMART" id="SM00185">
    <property type="entry name" value="ARM"/>
    <property type="match status" value="5"/>
</dbReference>
<dbReference type="GO" id="GO:0005925">
    <property type="term" value="C:focal adhesion"/>
    <property type="evidence" value="ECO:0007669"/>
    <property type="project" value="Ensembl"/>
</dbReference>
<dbReference type="GO" id="GO:0005654">
    <property type="term" value="C:nucleoplasm"/>
    <property type="evidence" value="ECO:0007669"/>
    <property type="project" value="Ensembl"/>
</dbReference>
<dbReference type="GO" id="GO:0001701">
    <property type="term" value="P:in utero embryonic development"/>
    <property type="evidence" value="ECO:0007669"/>
    <property type="project" value="Ensembl"/>
</dbReference>
<dbReference type="RefSeq" id="XP_032957866.1">
    <property type="nucleotide sequence ID" value="XM_033101975.1"/>
</dbReference>
<gene>
    <name evidence="5" type="primary">ARMC5</name>
    <name evidence="4" type="ORF">mRhiFer1_001012</name>
</gene>
<dbReference type="OMA" id="NCCTEGG"/>
<dbReference type="GO" id="GO:1990756">
    <property type="term" value="F:ubiquitin-like ligase-substrate adaptor activity"/>
    <property type="evidence" value="ECO:0007669"/>
    <property type="project" value="Ensembl"/>
</dbReference>
<dbReference type="Proteomes" id="UP000472240">
    <property type="component" value="Unplaced"/>
</dbReference>
<reference evidence="5" key="2">
    <citation type="submission" date="2025-05" db="UniProtKB">
        <authorList>
            <consortium name="Ensembl"/>
        </authorList>
    </citation>
    <scope>IDENTIFICATION</scope>
</reference>
<reference evidence="4 7" key="1">
    <citation type="journal article" date="2020" name="Nature">
        <title>Six reference-quality genomes reveal evolution of bat adaptations.</title>
        <authorList>
            <person name="Jebb D."/>
            <person name="Huang Z."/>
            <person name="Pippel M."/>
            <person name="Hughes G.M."/>
            <person name="Lavrichenko K."/>
            <person name="Devanna P."/>
            <person name="Winkler S."/>
            <person name="Jermiin L.S."/>
            <person name="Skirmuntt E.C."/>
            <person name="Katzourakis A."/>
            <person name="Burkitt-Gray L."/>
            <person name="Ray D.A."/>
            <person name="Sullivan K.A.M."/>
            <person name="Roscito J.G."/>
            <person name="Kirilenko B.M."/>
            <person name="Davalos L.M."/>
            <person name="Corthals A.P."/>
            <person name="Power M.L."/>
            <person name="Jones G."/>
            <person name="Ransome R.D."/>
            <person name="Dechmann D.K.N."/>
            <person name="Locatelli A.G."/>
            <person name="Puechmaille S.J."/>
            <person name="Fedrigo O."/>
            <person name="Jarvis E.D."/>
            <person name="Hiller M."/>
            <person name="Vernes S.C."/>
            <person name="Myers E.W."/>
            <person name="Teeling E.C."/>
        </authorList>
    </citation>
    <scope>NUCLEOTIDE SEQUENCE [LARGE SCALE GENOMIC DNA]</scope>
    <source>
        <strain evidence="4">MRhiFer1</strain>
        <tissue evidence="4">Lung</tissue>
    </source>
</reference>
<dbReference type="Gene3D" id="3.30.710.10">
    <property type="entry name" value="Potassium Channel Kv1.1, Chain A"/>
    <property type="match status" value="1"/>
</dbReference>
<dbReference type="RefSeq" id="XP_032957868.1">
    <property type="nucleotide sequence ID" value="XM_033101977.1"/>
</dbReference>
<dbReference type="RefSeq" id="XP_032957865.1">
    <property type="nucleotide sequence ID" value="XM_033101974.1"/>
</dbReference>
<dbReference type="GO" id="GO:0160240">
    <property type="term" value="P:RNA polymerase II transcription initiation surveillance"/>
    <property type="evidence" value="ECO:0007669"/>
    <property type="project" value="Ensembl"/>
</dbReference>
<dbReference type="GO" id="GO:0031463">
    <property type="term" value="C:Cul3-RING ubiquitin ligase complex"/>
    <property type="evidence" value="ECO:0007669"/>
    <property type="project" value="Ensembl"/>
</dbReference>
<dbReference type="GO" id="GO:0016020">
    <property type="term" value="C:membrane"/>
    <property type="evidence" value="ECO:0007669"/>
    <property type="project" value="Ensembl"/>
</dbReference>
<dbReference type="InterPro" id="IPR016024">
    <property type="entry name" value="ARM-type_fold"/>
</dbReference>
<evidence type="ECO:0000313" key="5">
    <source>
        <dbReference type="Ensembl" id="ENSRFEP00010030680.1"/>
    </source>
</evidence>
<sequence length="943" mass="98216">MAAAKPTPTDSLSFCLTQLTAAAVEGLGGGKDTATNETPLGRALLALRTRHVKAAGGIERFRTRGGLLPLLALLRRASAAVPAPSQAGPGSAPSSVESAASAGPAPSSGPTPSVASSSTASLPARLRKTLDLALSILADCCTEGACRAEVRRLGGILPLVTILQCVKIDSIQNRTARALGNLAMESESCRAIHSAGAVPLLVESLVACQDSQCLQTMVRTIRNLADSPQHRLALAQQGAVRPLAELLAATPDPALTLALVRALLELSRGCSRACAEQLSLGGGLSPLVSLASHPKKAVREAAILILANLCAQGLVRPALGNAGGVEVLLGELQRRRGPSAAGPASQQPLVRAVCLLCREAINRARLRDAGGLELLMSLLRDPRASAWHPRVVAALVGFLYDTGALGRLQALGLVPLLAGQLCGEAGDDEEEGREAASWDFPEEQTPERVEAGSFRSLRSWLISEGYATGPGDTSPDWSPERCPLPPPPEPAERTSPDPGPASLRPPRALRTPGRSLAAPEEPWGREGPALLLLSRFSQAPDPSGALVTGPALCGLLAYVTGAPGPPSPRALRILARLTCNPACLEAFVRSYGAALLRSWLVLGVAPDDWPTLRARPPSRHSQHRELGEMLLQNLTVQAESPFGVGALTHLLLSGSPEDRVACALTLPFICRKPSLWRRLLLDQGGLRVLLSALTLPAPHPLFLFFAADSLFCLQSLVSPTATPASPPAVPGDPEVPSPCLYEPLLGPAPTPAPDLHFLLDSGLRLPAQRAASSTASPFFRALLDGSFAEAQMDLVPLRGLSPSAAWPILHHLHGCRGCGASLGPIPPPGQPLLGSEAEEALEAAGRFLLPGLEEELEEAVGHVHLGPQSGPASVGEVFRLGRPRLAAHCARWTLGPEQCPRKRALALLGLVEAAGKETGPLTEALLAVVMGGESGGKGPSVDC</sequence>
<proteinExistence type="predicted"/>
<dbReference type="InterPro" id="IPR011989">
    <property type="entry name" value="ARM-like"/>
</dbReference>
<feature type="region of interest" description="Disordered" evidence="2">
    <location>
        <begin position="425"/>
        <end position="451"/>
    </location>
</feature>
<evidence type="ECO:0000256" key="2">
    <source>
        <dbReference type="SAM" id="MobiDB-lite"/>
    </source>
</evidence>
<dbReference type="PROSITE" id="PS50176">
    <property type="entry name" value="ARM_REPEAT"/>
    <property type="match status" value="1"/>
</dbReference>
<dbReference type="Proteomes" id="UP000585614">
    <property type="component" value="Unassembled WGS sequence"/>
</dbReference>
<dbReference type="SUPFAM" id="SSF48371">
    <property type="entry name" value="ARM repeat"/>
    <property type="match status" value="2"/>
</dbReference>
<dbReference type="PANTHER" id="PTHR23312:SF8">
    <property type="entry name" value="ARMADILLO REPEAT-CONTAINING PROTEIN 5"/>
    <property type="match status" value="1"/>
</dbReference>
<dbReference type="AlphaFoldDB" id="A0A671FYI8"/>
<feature type="repeat" description="ARM" evidence="1">
    <location>
        <begin position="154"/>
        <end position="197"/>
    </location>
</feature>
<dbReference type="OrthoDB" id="6086604at2759"/>
<organism evidence="5 6">
    <name type="scientific">Rhinolophus ferrumequinum</name>
    <name type="common">Greater horseshoe bat</name>
    <dbReference type="NCBI Taxonomy" id="59479"/>
    <lineage>
        <taxon>Eukaryota</taxon>
        <taxon>Metazoa</taxon>
        <taxon>Chordata</taxon>
        <taxon>Craniata</taxon>
        <taxon>Vertebrata</taxon>
        <taxon>Euteleostomi</taxon>
        <taxon>Mammalia</taxon>
        <taxon>Eutheria</taxon>
        <taxon>Laurasiatheria</taxon>
        <taxon>Chiroptera</taxon>
        <taxon>Yinpterochiroptera</taxon>
        <taxon>Rhinolophoidea</taxon>
        <taxon>Rhinolophidae</taxon>
        <taxon>Rhinolophinae</taxon>
        <taxon>Rhinolophus</taxon>
    </lineage>
</organism>
<dbReference type="PROSITE" id="PS50097">
    <property type="entry name" value="BTB"/>
    <property type="match status" value="1"/>
</dbReference>
<dbReference type="Gene3D" id="1.25.10.10">
    <property type="entry name" value="Leucine-rich Repeat Variant"/>
    <property type="match status" value="1"/>
</dbReference>
<dbReference type="InterPro" id="IPR000225">
    <property type="entry name" value="Armadillo"/>
</dbReference>
<dbReference type="PANTHER" id="PTHR23312">
    <property type="entry name" value="ARMC5 ARMADILLO REPEAT-CONTAINING -RELATED"/>
    <property type="match status" value="1"/>
</dbReference>
<evidence type="ECO:0000313" key="6">
    <source>
        <dbReference type="Proteomes" id="UP000472240"/>
    </source>
</evidence>
<dbReference type="GO" id="GO:0042098">
    <property type="term" value="P:T cell proliferation"/>
    <property type="evidence" value="ECO:0007669"/>
    <property type="project" value="Ensembl"/>
</dbReference>
<dbReference type="GO" id="GO:0043367">
    <property type="term" value="P:CD4-positive, alpha-beta T cell differentiation"/>
    <property type="evidence" value="ECO:0007669"/>
    <property type="project" value="Ensembl"/>
</dbReference>
<dbReference type="Ensembl" id="ENSRFET00010033279.1">
    <property type="protein sequence ID" value="ENSRFEP00010030680.1"/>
    <property type="gene ID" value="ENSRFEG00010020331.1"/>
</dbReference>
<feature type="domain" description="BTB" evidence="3">
    <location>
        <begin position="753"/>
        <end position="813"/>
    </location>
</feature>
<evidence type="ECO:0000313" key="4">
    <source>
        <dbReference type="EMBL" id="KAF6271260.1"/>
    </source>
</evidence>
<dbReference type="GeneTree" id="ENSGT00390000009109"/>
<dbReference type="InterPro" id="IPR000210">
    <property type="entry name" value="BTB/POZ_dom"/>
</dbReference>
<protein>
    <submittedName>
        <fullName evidence="4 5">Armadillo repeat containing 5</fullName>
    </submittedName>
</protein>
<dbReference type="GO" id="GO:0005829">
    <property type="term" value="C:cytosol"/>
    <property type="evidence" value="ECO:0007669"/>
    <property type="project" value="Ensembl"/>
</dbReference>
<evidence type="ECO:0000259" key="3">
    <source>
        <dbReference type="PROSITE" id="PS50097"/>
    </source>
</evidence>
<dbReference type="InterPro" id="IPR011333">
    <property type="entry name" value="SKP1/BTB/POZ_sf"/>
</dbReference>
<dbReference type="GO" id="GO:0000785">
    <property type="term" value="C:chromatin"/>
    <property type="evidence" value="ECO:0007669"/>
    <property type="project" value="Ensembl"/>
</dbReference>
<dbReference type="GO" id="GO:0043161">
    <property type="term" value="P:proteasome-mediated ubiquitin-dependent protein catabolic process"/>
    <property type="evidence" value="ECO:0007669"/>
    <property type="project" value="Ensembl"/>
</dbReference>
<dbReference type="EMBL" id="JACAGC010000030">
    <property type="protein sequence ID" value="KAF6271260.1"/>
    <property type="molecule type" value="Genomic_DNA"/>
</dbReference>
<dbReference type="KEGG" id="rfq:117019803"/>
<dbReference type="GO" id="GO:0006368">
    <property type="term" value="P:transcription elongation by RNA polymerase II"/>
    <property type="evidence" value="ECO:0007669"/>
    <property type="project" value="Ensembl"/>
</dbReference>
<accession>A0A671FYI8</accession>
<name>A0A671FYI8_RHIFE</name>
<dbReference type="GO" id="GO:0035801">
    <property type="term" value="P:adrenal cortex development"/>
    <property type="evidence" value="ECO:0007669"/>
    <property type="project" value="Ensembl"/>
</dbReference>
<feature type="region of interest" description="Disordered" evidence="2">
    <location>
        <begin position="82"/>
        <end position="119"/>
    </location>
</feature>
<dbReference type="Pfam" id="PF24768">
    <property type="entry name" value="ARM_ARMC5"/>
    <property type="match status" value="1"/>
</dbReference>
<dbReference type="RefSeq" id="XP_032957864.1">
    <property type="nucleotide sequence ID" value="XM_033101973.1"/>
</dbReference>
<dbReference type="InterPro" id="IPR055445">
    <property type="entry name" value="ARM_ARMC5"/>
</dbReference>
<dbReference type="GO" id="GO:0001707">
    <property type="term" value="P:mesoderm formation"/>
    <property type="evidence" value="ECO:0007669"/>
    <property type="project" value="Ensembl"/>
</dbReference>
<dbReference type="GeneID" id="117019803"/>
<dbReference type="RefSeq" id="XP_032957869.1">
    <property type="nucleotide sequence ID" value="XM_033101978.1"/>
</dbReference>
<dbReference type="GO" id="GO:0050810">
    <property type="term" value="P:regulation of steroid biosynthetic process"/>
    <property type="evidence" value="ECO:0007669"/>
    <property type="project" value="Ensembl"/>
</dbReference>
<feature type="region of interest" description="Disordered" evidence="2">
    <location>
        <begin position="468"/>
        <end position="522"/>
    </location>
</feature>
<dbReference type="RefSeq" id="XP_032957872.1">
    <property type="nucleotide sequence ID" value="XM_033101981.1"/>
</dbReference>
<dbReference type="RefSeq" id="XP_032957870.1">
    <property type="nucleotide sequence ID" value="XM_033101979.1"/>
</dbReference>
<dbReference type="RefSeq" id="XP_032957873.1">
    <property type="nucleotide sequence ID" value="XM_033101982.1"/>
</dbReference>
<dbReference type="GO" id="GO:0051607">
    <property type="term" value="P:defense response to virus"/>
    <property type="evidence" value="ECO:0007669"/>
    <property type="project" value="Ensembl"/>
</dbReference>
<keyword evidence="6" id="KW-1185">Reference proteome</keyword>
<evidence type="ECO:0000313" key="7">
    <source>
        <dbReference type="Proteomes" id="UP000585614"/>
    </source>
</evidence>
<dbReference type="CTD" id="79798"/>
<dbReference type="RefSeq" id="XP_032957867.1">
    <property type="nucleotide sequence ID" value="XM_033101976.1"/>
</dbReference>